<reference evidence="4" key="1">
    <citation type="journal article" date="2019" name="Int. J. Syst. Evol. Microbiol.">
        <title>The Global Catalogue of Microorganisms (GCM) 10K type strain sequencing project: providing services to taxonomists for standard genome sequencing and annotation.</title>
        <authorList>
            <consortium name="The Broad Institute Genomics Platform"/>
            <consortium name="The Broad Institute Genome Sequencing Center for Infectious Disease"/>
            <person name="Wu L."/>
            <person name="Ma J."/>
        </authorList>
    </citation>
    <scope>NUCLEOTIDE SEQUENCE [LARGE SCALE GENOMIC DNA]</scope>
    <source>
        <strain evidence="4">CGMCC 4.7093</strain>
    </source>
</reference>
<dbReference type="CDD" id="cd19084">
    <property type="entry name" value="AKR_AKR11B1-like"/>
    <property type="match status" value="1"/>
</dbReference>
<feature type="domain" description="NADP-dependent oxidoreductase" evidence="2">
    <location>
        <begin position="15"/>
        <end position="308"/>
    </location>
</feature>
<dbReference type="PANTHER" id="PTHR43364:SF4">
    <property type="entry name" value="NAD(P)-LINKED OXIDOREDUCTASE SUPERFAMILY PROTEIN"/>
    <property type="match status" value="1"/>
</dbReference>
<sequence length="324" mass="35763">MKTTRLGKTDLQVSRIAFGTWQVSGEWGSYDTEKAQGAIRHALGLGVNFFDTAQAYGFGEAEEVLANALRHELDHDRDSVVIATKGGINPGSDSPRDSSREYLRSGVESSLRAMKIDHIDLYQIHWPDEQTPFEDAAGYLQEMVDEGKLRHVGVSNFDEQQMAAFDRRRPVETLQPPYHLFRRGIEEKILPYVRENDIGTLVYSPLGSGLLTGTMDSSTTFEDSDWRAQATAFQGDKFEQNLAVVERLRSFAADKGIEVSQLAIAWVLAQDGIDVAIVGARSERNIERSLGAVDVELSRDDLAEIERITADGVQVSGASPEGVA</sequence>
<dbReference type="InterPro" id="IPR036812">
    <property type="entry name" value="NAD(P)_OxRdtase_dom_sf"/>
</dbReference>
<keyword evidence="4" id="KW-1185">Reference proteome</keyword>
<evidence type="ECO:0000313" key="3">
    <source>
        <dbReference type="EMBL" id="MFC5065289.1"/>
    </source>
</evidence>
<comment type="caution">
    <text evidence="3">The sequence shown here is derived from an EMBL/GenBank/DDBJ whole genome shotgun (WGS) entry which is preliminary data.</text>
</comment>
<dbReference type="EMBL" id="JBHSIV010000034">
    <property type="protein sequence ID" value="MFC5065289.1"/>
    <property type="molecule type" value="Genomic_DNA"/>
</dbReference>
<organism evidence="3 4">
    <name type="scientific">Actinomycetospora atypica</name>
    <dbReference type="NCBI Taxonomy" id="1290095"/>
    <lineage>
        <taxon>Bacteria</taxon>
        <taxon>Bacillati</taxon>
        <taxon>Actinomycetota</taxon>
        <taxon>Actinomycetes</taxon>
        <taxon>Pseudonocardiales</taxon>
        <taxon>Pseudonocardiaceae</taxon>
        <taxon>Actinomycetospora</taxon>
    </lineage>
</organism>
<dbReference type="Proteomes" id="UP001595947">
    <property type="component" value="Unassembled WGS sequence"/>
</dbReference>
<dbReference type="InterPro" id="IPR023210">
    <property type="entry name" value="NADP_OxRdtase_dom"/>
</dbReference>
<keyword evidence="1" id="KW-0560">Oxidoreductase</keyword>
<name>A0ABV9YT33_9PSEU</name>
<proteinExistence type="predicted"/>
<dbReference type="PANTHER" id="PTHR43364">
    <property type="entry name" value="NADH-SPECIFIC METHYLGLYOXAL REDUCTASE-RELATED"/>
    <property type="match status" value="1"/>
</dbReference>
<evidence type="ECO:0000256" key="1">
    <source>
        <dbReference type="ARBA" id="ARBA00023002"/>
    </source>
</evidence>
<protein>
    <submittedName>
        <fullName evidence="3">Aldo/keto reductase</fullName>
    </submittedName>
</protein>
<gene>
    <name evidence="3" type="ORF">ACFPBZ_23945</name>
</gene>
<evidence type="ECO:0000313" key="4">
    <source>
        <dbReference type="Proteomes" id="UP001595947"/>
    </source>
</evidence>
<dbReference type="InterPro" id="IPR050523">
    <property type="entry name" value="AKR_Detox_Biosynth"/>
</dbReference>
<accession>A0ABV9YT33</accession>
<dbReference type="Gene3D" id="3.20.20.100">
    <property type="entry name" value="NADP-dependent oxidoreductase domain"/>
    <property type="match status" value="1"/>
</dbReference>
<dbReference type="RefSeq" id="WP_378038623.1">
    <property type="nucleotide sequence ID" value="NZ_JBHSIV010000034.1"/>
</dbReference>
<dbReference type="SUPFAM" id="SSF51430">
    <property type="entry name" value="NAD(P)-linked oxidoreductase"/>
    <property type="match status" value="1"/>
</dbReference>
<dbReference type="Pfam" id="PF00248">
    <property type="entry name" value="Aldo_ket_red"/>
    <property type="match status" value="1"/>
</dbReference>
<evidence type="ECO:0000259" key="2">
    <source>
        <dbReference type="Pfam" id="PF00248"/>
    </source>
</evidence>